<dbReference type="Proteomes" id="UP000003299">
    <property type="component" value="Unassembled WGS sequence"/>
</dbReference>
<evidence type="ECO:0000313" key="5">
    <source>
        <dbReference type="EMBL" id="EGD10060.1"/>
    </source>
</evidence>
<comment type="similarity">
    <text evidence="1">Belongs to the Gfo/Idh/MocA family.</text>
</comment>
<name>F0BBY6_9XANT</name>
<dbReference type="eggNOG" id="COG0673">
    <property type="taxonomic scope" value="Bacteria"/>
</dbReference>
<reference evidence="5 6" key="1">
    <citation type="journal article" date="2011" name="BMC Genomics">
        <title>Comparative genomics reveals diversity among xanthomonads infecting tomato and pepper.</title>
        <authorList>
            <person name="Potnis N."/>
            <person name="Krasileva K."/>
            <person name="Chow V."/>
            <person name="Almeida N.F."/>
            <person name="Patil P.B."/>
            <person name="Ryan R.P."/>
            <person name="Sharlach M."/>
            <person name="Behlau F."/>
            <person name="Dow J.M."/>
            <person name="Momol M.T."/>
            <person name="White F.F."/>
            <person name="Preston J.F."/>
            <person name="Vinatzer B.A."/>
            <person name="Koebnik R."/>
            <person name="Setubal J.C."/>
            <person name="Norman D.J."/>
            <person name="Staskawicz B.J."/>
            <person name="Jones J.B."/>
        </authorList>
    </citation>
    <scope>NUCLEOTIDE SEQUENCE [LARGE SCALE GENOMIC DNA]</scope>
    <source>
        <strain evidence="5 6">ATCC 35937</strain>
    </source>
</reference>
<organism evidence="5 6">
    <name type="scientific">Xanthomonas vesicatoria ATCC 35937</name>
    <dbReference type="NCBI Taxonomy" id="925775"/>
    <lineage>
        <taxon>Bacteria</taxon>
        <taxon>Pseudomonadati</taxon>
        <taxon>Pseudomonadota</taxon>
        <taxon>Gammaproteobacteria</taxon>
        <taxon>Lysobacterales</taxon>
        <taxon>Lysobacteraceae</taxon>
        <taxon>Xanthomonas</taxon>
    </lineage>
</organism>
<sequence>MAARSALGGARGQRAKHEVQAMQHVHWPRPLRAVAVLRQSSHAKAINTRALLASIAPRQRSDPMPMLHIPEPDLFAPGQGEPSLRWGVLGPGVIASAFVRALRSNTRQRPVAVASRSGERADAFAKAWAIERAYDSYQALVDDPNVDIVYIATPHSEHLEHGLLALRAGKHVLIEKPITTCADDARVLVQEARARGLFLMEAMWSRYLPHTSVIRKLLADGALGEVRHVFADLSQRGPSDPAHRQRRPELGGGALLDLGVYAVQFSSMILSAPTAVTAVGGLTDTGVDAFSTVVLSHRAQAQSTLISSIVARSSSRAYISGTEGRIDLAGDFHNPTTLRIGSNDYASTPVDWTDPTGIQGYEGLSWQANAAARYIGEGRRESPLHPLDEVVQIMTTLDLARAQLQAAAKAASAASA</sequence>
<dbReference type="Gene3D" id="3.30.360.10">
    <property type="entry name" value="Dihydrodipicolinate Reductase, domain 2"/>
    <property type="match status" value="1"/>
</dbReference>
<dbReference type="InterPro" id="IPR050984">
    <property type="entry name" value="Gfo/Idh/MocA_domain"/>
</dbReference>
<dbReference type="SUPFAM" id="SSF55347">
    <property type="entry name" value="Glyceraldehyde-3-phosphate dehydrogenase-like, C-terminal domain"/>
    <property type="match status" value="1"/>
</dbReference>
<dbReference type="SUPFAM" id="SSF51735">
    <property type="entry name" value="NAD(P)-binding Rossmann-fold domains"/>
    <property type="match status" value="1"/>
</dbReference>
<evidence type="ECO:0000259" key="3">
    <source>
        <dbReference type="Pfam" id="PF01408"/>
    </source>
</evidence>
<dbReference type="InterPro" id="IPR036291">
    <property type="entry name" value="NAD(P)-bd_dom_sf"/>
</dbReference>
<dbReference type="GO" id="GO:0000166">
    <property type="term" value="F:nucleotide binding"/>
    <property type="evidence" value="ECO:0007669"/>
    <property type="project" value="InterPro"/>
</dbReference>
<dbReference type="PANTHER" id="PTHR22604">
    <property type="entry name" value="OXIDOREDUCTASES"/>
    <property type="match status" value="1"/>
</dbReference>
<comment type="caution">
    <text evidence="5">The sequence shown here is derived from an EMBL/GenBank/DDBJ whole genome shotgun (WGS) entry which is preliminary data.</text>
</comment>
<gene>
    <name evidence="5" type="ORF">XVE_1610</name>
</gene>
<evidence type="ECO:0000259" key="4">
    <source>
        <dbReference type="Pfam" id="PF22725"/>
    </source>
</evidence>
<dbReference type="EMBL" id="AEQV01000044">
    <property type="protein sequence ID" value="EGD10060.1"/>
    <property type="molecule type" value="Genomic_DNA"/>
</dbReference>
<evidence type="ECO:0000313" key="6">
    <source>
        <dbReference type="Proteomes" id="UP000003299"/>
    </source>
</evidence>
<dbReference type="Pfam" id="PF22725">
    <property type="entry name" value="GFO_IDH_MocA_C3"/>
    <property type="match status" value="1"/>
</dbReference>
<dbReference type="InterPro" id="IPR055170">
    <property type="entry name" value="GFO_IDH_MocA-like_dom"/>
</dbReference>
<protein>
    <submittedName>
        <fullName evidence="5">Putative dehydrogenase</fullName>
    </submittedName>
</protein>
<accession>F0BBY6</accession>
<feature type="domain" description="GFO/IDH/MocA-like oxidoreductase" evidence="4">
    <location>
        <begin position="214"/>
        <end position="326"/>
    </location>
</feature>
<evidence type="ECO:0000256" key="1">
    <source>
        <dbReference type="ARBA" id="ARBA00010928"/>
    </source>
</evidence>
<proteinExistence type="inferred from homology"/>
<dbReference type="AlphaFoldDB" id="F0BBY6"/>
<dbReference type="GO" id="GO:0016491">
    <property type="term" value="F:oxidoreductase activity"/>
    <property type="evidence" value="ECO:0007669"/>
    <property type="project" value="UniProtKB-KW"/>
</dbReference>
<keyword evidence="2" id="KW-0560">Oxidoreductase</keyword>
<dbReference type="InterPro" id="IPR000683">
    <property type="entry name" value="Gfo/Idh/MocA-like_OxRdtase_N"/>
</dbReference>
<dbReference type="PANTHER" id="PTHR22604:SF105">
    <property type="entry name" value="TRANS-1,2-DIHYDROBENZENE-1,2-DIOL DEHYDROGENASE"/>
    <property type="match status" value="1"/>
</dbReference>
<dbReference type="Gene3D" id="3.40.50.720">
    <property type="entry name" value="NAD(P)-binding Rossmann-like Domain"/>
    <property type="match status" value="1"/>
</dbReference>
<feature type="domain" description="Gfo/Idh/MocA-like oxidoreductase N-terminal" evidence="3">
    <location>
        <begin position="84"/>
        <end position="200"/>
    </location>
</feature>
<dbReference type="Pfam" id="PF01408">
    <property type="entry name" value="GFO_IDH_MocA"/>
    <property type="match status" value="1"/>
</dbReference>
<evidence type="ECO:0000256" key="2">
    <source>
        <dbReference type="ARBA" id="ARBA00023002"/>
    </source>
</evidence>